<reference evidence="1 2" key="1">
    <citation type="submission" date="2019-10" db="EMBL/GenBank/DDBJ databases">
        <title>Rudanella paleaurantiibacter sp. nov., isolated from sludge.</title>
        <authorList>
            <person name="Xu S.Q."/>
        </authorList>
    </citation>
    <scope>NUCLEOTIDE SEQUENCE [LARGE SCALE GENOMIC DNA]</scope>
    <source>
        <strain evidence="1 2">HX-22-17</strain>
    </source>
</reference>
<proteinExistence type="predicted"/>
<dbReference type="EMBL" id="WELI01000005">
    <property type="protein sequence ID" value="KAB7730022.1"/>
    <property type="molecule type" value="Genomic_DNA"/>
</dbReference>
<protein>
    <recommendedName>
        <fullName evidence="3">DUF4304 domain-containing protein</fullName>
    </recommendedName>
</protein>
<sequence length="213" mass="24594">MILTPFEIDLYRHLSPFFTGQGFALMTEKKQYRKTTATGFQNIILSPAFYGDETWLEVNLGTRNEQIEQIGQQFLNNLPDFRPDANTIILSIGKLQGLPYFRYKIASDAQLADTCRTIESFMTESGFAFLQSAESLTGIDTLLNESPGQPSRYVYNQTHRCYKAIIAARLTNNPHFDGLIDRYRHQLNVQTRNPYEQLNFERLVAFLLHYSMN</sequence>
<gene>
    <name evidence="1" type="ORF">F5984_12615</name>
</gene>
<organism evidence="1 2">
    <name type="scientific">Rudanella paleaurantiibacter</name>
    <dbReference type="NCBI Taxonomy" id="2614655"/>
    <lineage>
        <taxon>Bacteria</taxon>
        <taxon>Pseudomonadati</taxon>
        <taxon>Bacteroidota</taxon>
        <taxon>Cytophagia</taxon>
        <taxon>Cytophagales</taxon>
        <taxon>Cytophagaceae</taxon>
        <taxon>Rudanella</taxon>
    </lineage>
</organism>
<dbReference type="RefSeq" id="WP_152124639.1">
    <property type="nucleotide sequence ID" value="NZ_WELI01000005.1"/>
</dbReference>
<accession>A0A7J5TY13</accession>
<name>A0A7J5TY13_9BACT</name>
<dbReference type="AlphaFoldDB" id="A0A7J5TY13"/>
<evidence type="ECO:0000313" key="2">
    <source>
        <dbReference type="Proteomes" id="UP000488299"/>
    </source>
</evidence>
<dbReference type="Proteomes" id="UP000488299">
    <property type="component" value="Unassembled WGS sequence"/>
</dbReference>
<keyword evidence="2" id="KW-1185">Reference proteome</keyword>
<comment type="caution">
    <text evidence="1">The sequence shown here is derived from an EMBL/GenBank/DDBJ whole genome shotgun (WGS) entry which is preliminary data.</text>
</comment>
<evidence type="ECO:0008006" key="3">
    <source>
        <dbReference type="Google" id="ProtNLM"/>
    </source>
</evidence>
<evidence type="ECO:0000313" key="1">
    <source>
        <dbReference type="EMBL" id="KAB7730022.1"/>
    </source>
</evidence>